<dbReference type="AlphaFoldDB" id="A0A1Y4DBT9"/>
<accession>A0A1Y4DBT9</accession>
<dbReference type="InterPro" id="IPR001261">
    <property type="entry name" value="ArgE/DapE_CS"/>
</dbReference>
<evidence type="ECO:0000259" key="7">
    <source>
        <dbReference type="Pfam" id="PF07687"/>
    </source>
</evidence>
<dbReference type="InterPro" id="IPR050072">
    <property type="entry name" value="Peptidase_M20A"/>
</dbReference>
<evidence type="ECO:0000256" key="4">
    <source>
        <dbReference type="ARBA" id="ARBA00022801"/>
    </source>
</evidence>
<dbReference type="PROSITE" id="PS00758">
    <property type="entry name" value="ARGE_DAPE_CPG2_1"/>
    <property type="match status" value="1"/>
</dbReference>
<dbReference type="PROSITE" id="PS00759">
    <property type="entry name" value="ARGE_DAPE_CPG2_2"/>
    <property type="match status" value="1"/>
</dbReference>
<name>A0A1Y4DBT9_9BACT</name>
<dbReference type="GO" id="GO:0016787">
    <property type="term" value="F:hydrolase activity"/>
    <property type="evidence" value="ECO:0007669"/>
    <property type="project" value="UniProtKB-KW"/>
</dbReference>
<evidence type="ECO:0000256" key="1">
    <source>
        <dbReference type="ARBA" id="ARBA00001947"/>
    </source>
</evidence>
<protein>
    <recommendedName>
        <fullName evidence="7">Peptidase M20 dimerisation domain-containing protein</fullName>
    </recommendedName>
</protein>
<dbReference type="InterPro" id="IPR002933">
    <property type="entry name" value="Peptidase_M20"/>
</dbReference>
<dbReference type="EMBL" id="NFJD01000003">
    <property type="protein sequence ID" value="OUO56536.1"/>
    <property type="molecule type" value="Genomic_DNA"/>
</dbReference>
<dbReference type="InterPro" id="IPR011650">
    <property type="entry name" value="Peptidase_M20_dimer"/>
</dbReference>
<feature type="domain" description="Peptidase M20 dimerisation" evidence="7">
    <location>
        <begin position="214"/>
        <end position="360"/>
    </location>
</feature>
<keyword evidence="5" id="KW-0862">Zinc</keyword>
<dbReference type="RefSeq" id="WP_087288554.1">
    <property type="nucleotide sequence ID" value="NZ_NFJD01000003.1"/>
</dbReference>
<evidence type="ECO:0000256" key="3">
    <source>
        <dbReference type="ARBA" id="ARBA00022723"/>
    </source>
</evidence>
<proteinExistence type="inferred from homology"/>
<dbReference type="Pfam" id="PF07687">
    <property type="entry name" value="M20_dimer"/>
    <property type="match status" value="1"/>
</dbReference>
<dbReference type="GO" id="GO:0046872">
    <property type="term" value="F:metal ion binding"/>
    <property type="evidence" value="ECO:0007669"/>
    <property type="project" value="UniProtKB-KW"/>
</dbReference>
<dbReference type="SUPFAM" id="SSF55031">
    <property type="entry name" value="Bacterial exopeptidase dimerisation domain"/>
    <property type="match status" value="1"/>
</dbReference>
<dbReference type="InterPro" id="IPR036264">
    <property type="entry name" value="Bact_exopeptidase_dim_dom"/>
</dbReference>
<comment type="caution">
    <text evidence="8">The sequence shown here is derived from an EMBL/GenBank/DDBJ whole genome shotgun (WGS) entry which is preliminary data.</text>
</comment>
<dbReference type="Proteomes" id="UP000196368">
    <property type="component" value="Unassembled WGS sequence"/>
</dbReference>
<keyword evidence="9" id="KW-1185">Reference proteome</keyword>
<keyword evidence="4" id="KW-0378">Hydrolase</keyword>
<evidence type="ECO:0000313" key="8">
    <source>
        <dbReference type="EMBL" id="OUO56536.1"/>
    </source>
</evidence>
<evidence type="ECO:0000256" key="2">
    <source>
        <dbReference type="ARBA" id="ARBA00006247"/>
    </source>
</evidence>
<reference evidence="9" key="1">
    <citation type="submission" date="2017-04" db="EMBL/GenBank/DDBJ databases">
        <title>Function of individual gut microbiota members based on whole genome sequencing of pure cultures obtained from chicken caecum.</title>
        <authorList>
            <person name="Medvecky M."/>
            <person name="Cejkova D."/>
            <person name="Polansky O."/>
            <person name="Karasova D."/>
            <person name="Kubasova T."/>
            <person name="Cizek A."/>
            <person name="Rychlik I."/>
        </authorList>
    </citation>
    <scope>NUCLEOTIDE SEQUENCE [LARGE SCALE GENOMIC DNA]</scope>
    <source>
        <strain evidence="9">An273</strain>
    </source>
</reference>
<dbReference type="Gene3D" id="1.10.150.900">
    <property type="match status" value="1"/>
</dbReference>
<gene>
    <name evidence="8" type="ORF">B5F75_04910</name>
</gene>
<sequence>MIKRILAIGLACWALSFSAQAQENDGWAALNAEAKRHLINLLNIDTSLPEPDELSAARYIYKEFNKHGIDWDIFIPSQGRANLMARIKGSDPSQKPLLLISHLDTAPAAEGWIYPPFKATAENGNIYGLGATDAKNYTAVYLALFTWLKDQKITPARDLIFLATSGEESGSETGLLWLGGAHWDKINPGYALNEGGGIIKNRGGADIVFAEASTKMYMDIKVTAYGTGVHSSMPVNDNAVYLLSQALAKIAAYNPPARLTPTARTFFKAIAPLQDEDGQTTIDFLLNGTPQNSQSAAEVMALDPFFRTQLKDTLNPTVLSASKDTGSASGEASAILNVRLLPGSDPDEFFDRLKNLFTEEDNITLEMLERPQTPFPTPMDGTDELFASISKTAQKLFPGAITVPGMSPASGDSEFLRKLGVITYGLGPDMDPLAENSAHAPDEFISEKDLYNQLQFIAGIVFDFAYGKDLLPLTPQQQTPAPPTENTPQN</sequence>
<dbReference type="PANTHER" id="PTHR43808:SF8">
    <property type="entry name" value="PEPTIDASE M20 DIMERISATION DOMAIN-CONTAINING PROTEIN"/>
    <property type="match status" value="1"/>
</dbReference>
<dbReference type="Gene3D" id="3.40.630.10">
    <property type="entry name" value="Zn peptidases"/>
    <property type="match status" value="1"/>
</dbReference>
<dbReference type="SUPFAM" id="SSF53187">
    <property type="entry name" value="Zn-dependent exopeptidases"/>
    <property type="match status" value="1"/>
</dbReference>
<dbReference type="Pfam" id="PF01546">
    <property type="entry name" value="Peptidase_M20"/>
    <property type="match status" value="1"/>
</dbReference>
<evidence type="ECO:0000313" key="9">
    <source>
        <dbReference type="Proteomes" id="UP000196368"/>
    </source>
</evidence>
<dbReference type="PANTHER" id="PTHR43808">
    <property type="entry name" value="ACETYLORNITHINE DEACETYLASE"/>
    <property type="match status" value="1"/>
</dbReference>
<dbReference type="OrthoDB" id="9792335at2"/>
<evidence type="ECO:0000256" key="6">
    <source>
        <dbReference type="SAM" id="SignalP"/>
    </source>
</evidence>
<feature type="signal peptide" evidence="6">
    <location>
        <begin position="1"/>
        <end position="21"/>
    </location>
</feature>
<dbReference type="Gene3D" id="3.30.70.360">
    <property type="match status" value="1"/>
</dbReference>
<keyword evidence="6" id="KW-0732">Signal</keyword>
<evidence type="ECO:0000256" key="5">
    <source>
        <dbReference type="ARBA" id="ARBA00022833"/>
    </source>
</evidence>
<feature type="chain" id="PRO_5013391277" description="Peptidase M20 dimerisation domain-containing protein" evidence="6">
    <location>
        <begin position="22"/>
        <end position="490"/>
    </location>
</feature>
<keyword evidence="3" id="KW-0479">Metal-binding</keyword>
<comment type="cofactor">
    <cofactor evidence="1">
        <name>Zn(2+)</name>
        <dbReference type="ChEBI" id="CHEBI:29105"/>
    </cofactor>
</comment>
<organism evidence="8 9">
    <name type="scientific">Candidatus Avelusimicrobium gallicola</name>
    <dbReference type="NCBI Taxonomy" id="2562704"/>
    <lineage>
        <taxon>Bacteria</taxon>
        <taxon>Pseudomonadati</taxon>
        <taxon>Elusimicrobiota</taxon>
        <taxon>Elusimicrobia</taxon>
        <taxon>Elusimicrobiales</taxon>
        <taxon>Elusimicrobiaceae</taxon>
        <taxon>Candidatus Avelusimicrobium</taxon>
    </lineage>
</organism>
<comment type="similarity">
    <text evidence="2">Belongs to the peptidase M20A family.</text>
</comment>